<reference evidence="2 3" key="1">
    <citation type="submission" date="2019-04" db="EMBL/GenBank/DDBJ databases">
        <title>Friends and foes A comparative genomics studyof 23 Aspergillus species from section Flavi.</title>
        <authorList>
            <consortium name="DOE Joint Genome Institute"/>
            <person name="Kjaerbolling I."/>
            <person name="Vesth T."/>
            <person name="Frisvad J.C."/>
            <person name="Nybo J.L."/>
            <person name="Theobald S."/>
            <person name="Kildgaard S."/>
            <person name="Isbrandt T."/>
            <person name="Kuo A."/>
            <person name="Sato A."/>
            <person name="Lyhne E.K."/>
            <person name="Kogle M.E."/>
            <person name="Wiebenga A."/>
            <person name="Kun R.S."/>
            <person name="Lubbers R.J."/>
            <person name="Makela M.R."/>
            <person name="Barry K."/>
            <person name="Chovatia M."/>
            <person name="Clum A."/>
            <person name="Daum C."/>
            <person name="Haridas S."/>
            <person name="He G."/>
            <person name="LaButti K."/>
            <person name="Lipzen A."/>
            <person name="Mondo S."/>
            <person name="Riley R."/>
            <person name="Salamov A."/>
            <person name="Simmons B.A."/>
            <person name="Magnuson J.K."/>
            <person name="Henrissat B."/>
            <person name="Mortensen U.H."/>
            <person name="Larsen T.O."/>
            <person name="Devries R.P."/>
            <person name="Grigoriev I.V."/>
            <person name="Machida M."/>
            <person name="Baker S.E."/>
            <person name="Andersen M.R."/>
        </authorList>
    </citation>
    <scope>NUCLEOTIDE SEQUENCE [LARGE SCALE GENOMIC DNA]</scope>
    <source>
        <strain evidence="2 3">IBT 29228</strain>
    </source>
</reference>
<evidence type="ECO:0000313" key="3">
    <source>
        <dbReference type="Proteomes" id="UP000326198"/>
    </source>
</evidence>
<dbReference type="Gene3D" id="3.40.630.30">
    <property type="match status" value="1"/>
</dbReference>
<dbReference type="Proteomes" id="UP000326198">
    <property type="component" value="Unassembled WGS sequence"/>
</dbReference>
<dbReference type="InterPro" id="IPR000182">
    <property type="entry name" value="GNAT_dom"/>
</dbReference>
<dbReference type="Pfam" id="PF13508">
    <property type="entry name" value="Acetyltransf_7"/>
    <property type="match status" value="1"/>
</dbReference>
<feature type="domain" description="N-acetyltransferase" evidence="1">
    <location>
        <begin position="146"/>
        <end position="231"/>
    </location>
</feature>
<keyword evidence="2" id="KW-0012">Acyltransferase</keyword>
<dbReference type="SUPFAM" id="SSF55729">
    <property type="entry name" value="Acyl-CoA N-acyltransferases (Nat)"/>
    <property type="match status" value="1"/>
</dbReference>
<dbReference type="OrthoDB" id="2744543at2759"/>
<protein>
    <submittedName>
        <fullName evidence="2">Acyl-CoA N-acyltransferase</fullName>
    </submittedName>
</protein>
<accession>A0A5N7BN95</accession>
<sequence length="233" mass="26733">MTSILTLHRVTTLEELEPLYHIGADAFCDDPCLNWFYPGGRNHPEDFVVLWKNILRMEFFDKGRFILAATAQDPNNETHPGMVIGFAVWERDGVCEAARSWQGTSLSKRLKRFYLNLKIAYTFCLDTPHRSLSWSKLNHFQHELRTAKAGQPTETWYLGILAVSSKAQGQGVGKKLLQWGIDRSEEEGIPTTLVATDAGLRLYESTGFERTGWLFFDDKRQKQTIMRRNTQST</sequence>
<evidence type="ECO:0000313" key="2">
    <source>
        <dbReference type="EMBL" id="KAE8383133.1"/>
    </source>
</evidence>
<proteinExistence type="predicted"/>
<name>A0A5N7BN95_9EURO</name>
<organism evidence="2 3">
    <name type="scientific">Aspergillus bertholletiae</name>
    <dbReference type="NCBI Taxonomy" id="1226010"/>
    <lineage>
        <taxon>Eukaryota</taxon>
        <taxon>Fungi</taxon>
        <taxon>Dikarya</taxon>
        <taxon>Ascomycota</taxon>
        <taxon>Pezizomycotina</taxon>
        <taxon>Eurotiomycetes</taxon>
        <taxon>Eurotiomycetidae</taxon>
        <taxon>Eurotiales</taxon>
        <taxon>Aspergillaceae</taxon>
        <taxon>Aspergillus</taxon>
        <taxon>Aspergillus subgen. Circumdati</taxon>
    </lineage>
</organism>
<dbReference type="CDD" id="cd04301">
    <property type="entry name" value="NAT_SF"/>
    <property type="match status" value="1"/>
</dbReference>
<dbReference type="PROSITE" id="PS51186">
    <property type="entry name" value="GNAT"/>
    <property type="match status" value="1"/>
</dbReference>
<dbReference type="PANTHER" id="PTHR42791">
    <property type="entry name" value="GNAT FAMILY ACETYLTRANSFERASE"/>
    <property type="match status" value="1"/>
</dbReference>
<dbReference type="InterPro" id="IPR052523">
    <property type="entry name" value="Trichothecene_AcTrans"/>
</dbReference>
<dbReference type="AlphaFoldDB" id="A0A5N7BN95"/>
<keyword evidence="3" id="KW-1185">Reference proteome</keyword>
<gene>
    <name evidence="2" type="ORF">BDV26DRAFT_304027</name>
</gene>
<dbReference type="EMBL" id="ML736157">
    <property type="protein sequence ID" value="KAE8383133.1"/>
    <property type="molecule type" value="Genomic_DNA"/>
</dbReference>
<evidence type="ECO:0000259" key="1">
    <source>
        <dbReference type="PROSITE" id="PS51186"/>
    </source>
</evidence>
<dbReference type="GO" id="GO:0016747">
    <property type="term" value="F:acyltransferase activity, transferring groups other than amino-acyl groups"/>
    <property type="evidence" value="ECO:0007669"/>
    <property type="project" value="InterPro"/>
</dbReference>
<keyword evidence="2" id="KW-0808">Transferase</keyword>
<dbReference type="PANTHER" id="PTHR42791:SF16">
    <property type="entry name" value="N-ACETYLTRANSFERASE DOMAIN-CONTAINING PROTEIN"/>
    <property type="match status" value="1"/>
</dbReference>
<dbReference type="InterPro" id="IPR016181">
    <property type="entry name" value="Acyl_CoA_acyltransferase"/>
</dbReference>